<keyword evidence="1 6" id="KW-0808">Transferase</keyword>
<dbReference type="InterPro" id="IPR050482">
    <property type="entry name" value="Sensor_HK_TwoCompSys"/>
</dbReference>
<reference evidence="6 7" key="1">
    <citation type="submission" date="2021-03" db="EMBL/GenBank/DDBJ databases">
        <title>Sequencing the genomes of 1000 actinobacteria strains.</title>
        <authorList>
            <person name="Klenk H.-P."/>
        </authorList>
    </citation>
    <scope>NUCLEOTIDE SEQUENCE [LARGE SCALE GENOMIC DNA]</scope>
    <source>
        <strain evidence="6 7">DSM 46670</strain>
    </source>
</reference>
<keyword evidence="7" id="KW-1185">Reference proteome</keyword>
<dbReference type="Gene3D" id="3.30.565.10">
    <property type="entry name" value="Histidine kinase-like ATPase, C-terminal domain"/>
    <property type="match status" value="1"/>
</dbReference>
<gene>
    <name evidence="6" type="ORF">JOF56_010223</name>
</gene>
<evidence type="ECO:0000256" key="4">
    <source>
        <dbReference type="SAM" id="Phobius"/>
    </source>
</evidence>
<keyword evidence="2 6" id="KW-0418">Kinase</keyword>
<proteinExistence type="predicted"/>
<dbReference type="InterPro" id="IPR036890">
    <property type="entry name" value="HATPase_C_sf"/>
</dbReference>
<dbReference type="EMBL" id="JAGINW010000001">
    <property type="protein sequence ID" value="MBP2329838.1"/>
    <property type="molecule type" value="Genomic_DNA"/>
</dbReference>
<dbReference type="PANTHER" id="PTHR24421:SF63">
    <property type="entry name" value="SENSOR HISTIDINE KINASE DESK"/>
    <property type="match status" value="1"/>
</dbReference>
<dbReference type="GO" id="GO:0004673">
    <property type="term" value="F:protein histidine kinase activity"/>
    <property type="evidence" value="ECO:0007669"/>
    <property type="project" value="UniProtKB-EC"/>
</dbReference>
<evidence type="ECO:0000313" key="7">
    <source>
        <dbReference type="Proteomes" id="UP001519332"/>
    </source>
</evidence>
<keyword evidence="4" id="KW-0812">Transmembrane</keyword>
<dbReference type="Pfam" id="PF07730">
    <property type="entry name" value="HisKA_3"/>
    <property type="match status" value="1"/>
</dbReference>
<dbReference type="Gene3D" id="1.20.5.1930">
    <property type="match status" value="1"/>
</dbReference>
<evidence type="ECO:0000256" key="3">
    <source>
        <dbReference type="ARBA" id="ARBA00023012"/>
    </source>
</evidence>
<keyword evidence="3" id="KW-0902">Two-component regulatory system</keyword>
<keyword evidence="4" id="KW-0472">Membrane</keyword>
<keyword evidence="4" id="KW-1133">Transmembrane helix</keyword>
<feature type="transmembrane region" description="Helical" evidence="4">
    <location>
        <begin position="159"/>
        <end position="179"/>
    </location>
</feature>
<dbReference type="SUPFAM" id="SSF55874">
    <property type="entry name" value="ATPase domain of HSP90 chaperone/DNA topoisomerase II/histidine kinase"/>
    <property type="match status" value="1"/>
</dbReference>
<dbReference type="PANTHER" id="PTHR24421">
    <property type="entry name" value="NITRATE/NITRITE SENSOR PROTEIN NARX-RELATED"/>
    <property type="match status" value="1"/>
</dbReference>
<feature type="domain" description="Signal transduction histidine kinase subgroup 3 dimerisation and phosphoacceptor" evidence="5">
    <location>
        <begin position="197"/>
        <end position="261"/>
    </location>
</feature>
<dbReference type="InterPro" id="IPR011712">
    <property type="entry name" value="Sig_transdc_His_kin_sub3_dim/P"/>
</dbReference>
<feature type="transmembrane region" description="Helical" evidence="4">
    <location>
        <begin position="82"/>
        <end position="98"/>
    </location>
</feature>
<name>A0ABS4TZL7_9PSEU</name>
<feature type="transmembrane region" description="Helical" evidence="4">
    <location>
        <begin position="47"/>
        <end position="70"/>
    </location>
</feature>
<organism evidence="6 7">
    <name type="scientific">Kibdelosporangium banguiense</name>
    <dbReference type="NCBI Taxonomy" id="1365924"/>
    <lineage>
        <taxon>Bacteria</taxon>
        <taxon>Bacillati</taxon>
        <taxon>Actinomycetota</taxon>
        <taxon>Actinomycetes</taxon>
        <taxon>Pseudonocardiales</taxon>
        <taxon>Pseudonocardiaceae</taxon>
        <taxon>Kibdelosporangium</taxon>
    </lineage>
</organism>
<evidence type="ECO:0000313" key="6">
    <source>
        <dbReference type="EMBL" id="MBP2329838.1"/>
    </source>
</evidence>
<evidence type="ECO:0000256" key="2">
    <source>
        <dbReference type="ARBA" id="ARBA00022777"/>
    </source>
</evidence>
<dbReference type="CDD" id="cd16917">
    <property type="entry name" value="HATPase_UhpB-NarQ-NarX-like"/>
    <property type="match status" value="1"/>
</dbReference>
<sequence length="382" mass="40600">MTNNILHVENKQLRRARVFTLASLGVAVLAGLILPGVGVLLEQRPLWIVLGAVGVLFFTAAQAGALYATMTPWLTEKVSRRLLVLFGVASVVSVPLLAPVGPAIWYTWAWVGGAIAGSMPLLRVRRTPAIVVAVAAFVVTAATAVWADKSVSGSLWRAAGLALAVGGMSVVYVWLWDLLTQAEEGRSAQAKLAAAEERLRFARDVHDVLGHDLSVIALKAELASRLAPVDPGVAARASGEVQRLAAEALTKMRSAVDGYRVVDLRDQLAAIVEVLRSSGVRCTVTQPEADLPPDAAARLAPVLREASTNMLRHSQAKWCTIEVTHDGGEVRMTVANDGAGNAKADRYSSGLTGLADRLAEAGGRLRTWQEDGVFTLRATVRA</sequence>
<accession>A0ABS4TZL7</accession>
<evidence type="ECO:0000259" key="5">
    <source>
        <dbReference type="Pfam" id="PF07730"/>
    </source>
</evidence>
<feature type="transmembrane region" description="Helical" evidence="4">
    <location>
        <begin position="21"/>
        <end position="41"/>
    </location>
</feature>
<evidence type="ECO:0000256" key="1">
    <source>
        <dbReference type="ARBA" id="ARBA00022679"/>
    </source>
</evidence>
<dbReference type="EC" id="2.7.13.3" evidence="6"/>
<comment type="caution">
    <text evidence="6">The sequence shown here is derived from an EMBL/GenBank/DDBJ whole genome shotgun (WGS) entry which is preliminary data.</text>
</comment>
<dbReference type="RefSeq" id="WP_209646535.1">
    <property type="nucleotide sequence ID" value="NZ_JAGINW010000001.1"/>
</dbReference>
<feature type="transmembrane region" description="Helical" evidence="4">
    <location>
        <begin position="129"/>
        <end position="147"/>
    </location>
</feature>
<protein>
    <submittedName>
        <fullName evidence="6">Two-component system sensor histidine kinase DesK</fullName>
        <ecNumber evidence="6">2.7.13.3</ecNumber>
    </submittedName>
</protein>
<dbReference type="Proteomes" id="UP001519332">
    <property type="component" value="Unassembled WGS sequence"/>
</dbReference>